<evidence type="ECO:0000313" key="2">
    <source>
        <dbReference type="EMBL" id="EFZ16576.1"/>
    </source>
</evidence>
<name>E9IS80_SOLIN</name>
<sequence length="116" mass="13843">MNGLKKGNREGELTYIGRMGESVVDYVIENKETWEEVGKLEIGIRIESDHQPLLITAKSKKKCKRKRRRREWRKEELWTGQRKERLNMQMEEREIEAEEAEEIGKQRKKAVMKAVQ</sequence>
<organism>
    <name type="scientific">Solenopsis invicta</name>
    <name type="common">Red imported fire ant</name>
    <name type="synonym">Solenopsis wagneri</name>
    <dbReference type="NCBI Taxonomy" id="13686"/>
    <lineage>
        <taxon>Eukaryota</taxon>
        <taxon>Metazoa</taxon>
        <taxon>Ecdysozoa</taxon>
        <taxon>Arthropoda</taxon>
        <taxon>Hexapoda</taxon>
        <taxon>Insecta</taxon>
        <taxon>Pterygota</taxon>
        <taxon>Neoptera</taxon>
        <taxon>Endopterygota</taxon>
        <taxon>Hymenoptera</taxon>
        <taxon>Apocrita</taxon>
        <taxon>Aculeata</taxon>
        <taxon>Formicoidea</taxon>
        <taxon>Formicidae</taxon>
        <taxon>Myrmicinae</taxon>
        <taxon>Solenopsis</taxon>
    </lineage>
</organism>
<accession>E9IS80</accession>
<gene>
    <name evidence="2" type="ORF">SINV_07576</name>
</gene>
<feature type="non-terminal residue" evidence="2">
    <location>
        <position position="116"/>
    </location>
</feature>
<dbReference type="Gene3D" id="3.60.10.10">
    <property type="entry name" value="Endonuclease/exonuclease/phosphatase"/>
    <property type="match status" value="1"/>
</dbReference>
<protein>
    <recommendedName>
        <fullName evidence="3">Endonuclease/exonuclease/phosphatase domain-containing protein</fullName>
    </recommendedName>
</protein>
<dbReference type="AlphaFoldDB" id="E9IS80"/>
<reference evidence="2" key="1">
    <citation type="journal article" date="2011" name="Proc. Natl. Acad. Sci. U.S.A.">
        <title>The genome of the fire ant Solenopsis invicta.</title>
        <authorList>
            <person name="Wurm Y."/>
            <person name="Wang J."/>
            <person name="Riba-Grognuz O."/>
            <person name="Corona M."/>
            <person name="Nygaard S."/>
            <person name="Hunt B.G."/>
            <person name="Ingram K.K."/>
            <person name="Falquet L."/>
            <person name="Nipitwattanaphon M."/>
            <person name="Gotzek D."/>
            <person name="Dijkstra M.B."/>
            <person name="Oettler J."/>
            <person name="Comtesse F."/>
            <person name="Shih C.J."/>
            <person name="Wu W.J."/>
            <person name="Yang C.C."/>
            <person name="Thomas J."/>
            <person name="Beaudoing E."/>
            <person name="Pradervand S."/>
            <person name="Flegel V."/>
            <person name="Cook E.D."/>
            <person name="Fabbretti R."/>
            <person name="Stockinger H."/>
            <person name="Long L."/>
            <person name="Farmerie W.G."/>
            <person name="Oakey J."/>
            <person name="Boomsma J.J."/>
            <person name="Pamilo P."/>
            <person name="Yi S.V."/>
            <person name="Heinze J."/>
            <person name="Goodisman M.A."/>
            <person name="Farinelli L."/>
            <person name="Harshman K."/>
            <person name="Hulo N."/>
            <person name="Cerutti L."/>
            <person name="Xenarios I."/>
            <person name="Shoemaker D."/>
            <person name="Keller L."/>
        </authorList>
    </citation>
    <scope>NUCLEOTIDE SEQUENCE [LARGE SCALE GENOMIC DNA]</scope>
</reference>
<dbReference type="InterPro" id="IPR036691">
    <property type="entry name" value="Endo/exonu/phosph_ase_sf"/>
</dbReference>
<feature type="region of interest" description="Disordered" evidence="1">
    <location>
        <begin position="97"/>
        <end position="116"/>
    </location>
</feature>
<evidence type="ECO:0000256" key="1">
    <source>
        <dbReference type="SAM" id="MobiDB-lite"/>
    </source>
</evidence>
<dbReference type="EMBL" id="GL765304">
    <property type="protein sequence ID" value="EFZ16576.1"/>
    <property type="molecule type" value="Genomic_DNA"/>
</dbReference>
<feature type="compositionally biased region" description="Basic residues" evidence="1">
    <location>
        <begin position="106"/>
        <end position="116"/>
    </location>
</feature>
<evidence type="ECO:0008006" key="3">
    <source>
        <dbReference type="Google" id="ProtNLM"/>
    </source>
</evidence>
<proteinExistence type="predicted"/>
<dbReference type="HOGENOM" id="CLU_2099893_0_0_1"/>